<dbReference type="InterPro" id="IPR016130">
    <property type="entry name" value="Tyr_Pase_AS"/>
</dbReference>
<dbReference type="Pfam" id="PF13350">
    <property type="entry name" value="Y_phosphatase3"/>
    <property type="match status" value="1"/>
</dbReference>
<dbReference type="PANTHER" id="PTHR31126:SF72">
    <property type="entry name" value="DUAL SPECIFICITY PROTEIN PHOSPHATASE TPBA"/>
    <property type="match status" value="1"/>
</dbReference>
<name>A0A6L6J026_9RHOB</name>
<gene>
    <name evidence="2" type="ORF">GL284_13015</name>
</gene>
<dbReference type="PROSITE" id="PS00383">
    <property type="entry name" value="TYR_PHOSPHATASE_1"/>
    <property type="match status" value="1"/>
</dbReference>
<comment type="caution">
    <text evidence="2">The sequence shown here is derived from an EMBL/GenBank/DDBJ whole genome shotgun (WGS) entry which is preliminary data.</text>
</comment>
<comment type="similarity">
    <text evidence="1">Belongs to the protein-tyrosine phosphatase family.</text>
</comment>
<keyword evidence="3" id="KW-1185">Reference proteome</keyword>
<dbReference type="InterPro" id="IPR029021">
    <property type="entry name" value="Prot-tyrosine_phosphatase-like"/>
</dbReference>
<organism evidence="2 3">
    <name type="scientific">Paracoccus shanxieyensis</name>
    <dbReference type="NCBI Taxonomy" id="2675752"/>
    <lineage>
        <taxon>Bacteria</taxon>
        <taxon>Pseudomonadati</taxon>
        <taxon>Pseudomonadota</taxon>
        <taxon>Alphaproteobacteria</taxon>
        <taxon>Rhodobacterales</taxon>
        <taxon>Paracoccaceae</taxon>
        <taxon>Paracoccus</taxon>
    </lineage>
</organism>
<evidence type="ECO:0000313" key="3">
    <source>
        <dbReference type="Proteomes" id="UP000478740"/>
    </source>
</evidence>
<dbReference type="PANTHER" id="PTHR31126">
    <property type="entry name" value="TYROSINE-PROTEIN PHOSPHATASE"/>
    <property type="match status" value="1"/>
</dbReference>
<proteinExistence type="inferred from homology"/>
<dbReference type="RefSeq" id="WP_155045063.1">
    <property type="nucleotide sequence ID" value="NZ_WMIH01000011.1"/>
</dbReference>
<dbReference type="Gene3D" id="3.90.190.10">
    <property type="entry name" value="Protein tyrosine phosphatase superfamily"/>
    <property type="match status" value="1"/>
</dbReference>
<dbReference type="SUPFAM" id="SSF52799">
    <property type="entry name" value="(Phosphotyrosine protein) phosphatases II"/>
    <property type="match status" value="1"/>
</dbReference>
<protein>
    <submittedName>
        <fullName evidence="2">Protein tyrosine phosphatase</fullName>
    </submittedName>
</protein>
<accession>A0A6L6J026</accession>
<sequence length="184" mass="19999">MKILRRGLVAAGLALLLLCIHVLGLQIGGNFHAVLDGEAYRSAQPSAADLARWSQDKGIRSVINLRGSHPGTPWYDAEIATSQKLGLRHFDFSMSAGRQLSQADAETLMALLRDAPKPVLIHCKSGADRTGLASALYVALRGHDEARAEAQISIRYGHVSIPYTFAWPMDQSWEALEGLFGYAS</sequence>
<dbReference type="InterPro" id="IPR026893">
    <property type="entry name" value="Tyr/Ser_Pase_IphP-type"/>
</dbReference>
<reference evidence="2 3" key="1">
    <citation type="submission" date="2019-11" db="EMBL/GenBank/DDBJ databases">
        <authorList>
            <person name="Dong K."/>
        </authorList>
    </citation>
    <scope>NUCLEOTIDE SEQUENCE [LARGE SCALE GENOMIC DNA]</scope>
    <source>
        <strain evidence="2 3">DK608</strain>
    </source>
</reference>
<evidence type="ECO:0000313" key="2">
    <source>
        <dbReference type="EMBL" id="MTH65188.1"/>
    </source>
</evidence>
<dbReference type="AlphaFoldDB" id="A0A6L6J026"/>
<dbReference type="EMBL" id="WMII01000011">
    <property type="protein sequence ID" value="MTH65188.1"/>
    <property type="molecule type" value="Genomic_DNA"/>
</dbReference>
<dbReference type="GO" id="GO:0004721">
    <property type="term" value="F:phosphoprotein phosphatase activity"/>
    <property type="evidence" value="ECO:0007669"/>
    <property type="project" value="InterPro"/>
</dbReference>
<evidence type="ECO:0000256" key="1">
    <source>
        <dbReference type="ARBA" id="ARBA00009580"/>
    </source>
</evidence>
<dbReference type="CDD" id="cd14529">
    <property type="entry name" value="TpbA-like"/>
    <property type="match status" value="1"/>
</dbReference>
<dbReference type="Proteomes" id="UP000478740">
    <property type="component" value="Unassembled WGS sequence"/>
</dbReference>